<dbReference type="InterPro" id="IPR017937">
    <property type="entry name" value="Thioredoxin_CS"/>
</dbReference>
<evidence type="ECO:0000313" key="5">
    <source>
        <dbReference type="EMBL" id="TBO36444.1"/>
    </source>
</evidence>
<dbReference type="GO" id="GO:0016491">
    <property type="term" value="F:oxidoreductase activity"/>
    <property type="evidence" value="ECO:0007669"/>
    <property type="project" value="InterPro"/>
</dbReference>
<dbReference type="CDD" id="cd02966">
    <property type="entry name" value="TlpA_like_family"/>
    <property type="match status" value="1"/>
</dbReference>
<dbReference type="PROSITE" id="PS51352">
    <property type="entry name" value="THIOREDOXIN_2"/>
    <property type="match status" value="1"/>
</dbReference>
<comment type="caution">
    <text evidence="5">The sequence shown here is derived from an EMBL/GenBank/DDBJ whole genome shotgun (WGS) entry which is preliminary data.</text>
</comment>
<organism evidence="5 6">
    <name type="scientific">Pedobacter kyonggii</name>
    <dbReference type="NCBI Taxonomy" id="1926871"/>
    <lineage>
        <taxon>Bacteria</taxon>
        <taxon>Pseudomonadati</taxon>
        <taxon>Bacteroidota</taxon>
        <taxon>Sphingobacteriia</taxon>
        <taxon>Sphingobacteriales</taxon>
        <taxon>Sphingobacteriaceae</taxon>
        <taxon>Pedobacter</taxon>
    </lineage>
</organism>
<dbReference type="PANTHER" id="PTHR42852">
    <property type="entry name" value="THIOL:DISULFIDE INTERCHANGE PROTEIN DSBE"/>
    <property type="match status" value="1"/>
</dbReference>
<keyword evidence="3" id="KW-0676">Redox-active center</keyword>
<keyword evidence="2" id="KW-0201">Cytochrome c-type biogenesis</keyword>
<dbReference type="AlphaFoldDB" id="A0A4Q9H6D2"/>
<accession>A0A4Q9H6D2</accession>
<dbReference type="InterPro" id="IPR036249">
    <property type="entry name" value="Thioredoxin-like_sf"/>
</dbReference>
<dbReference type="EMBL" id="SIXF01000047">
    <property type="protein sequence ID" value="TBO36444.1"/>
    <property type="molecule type" value="Genomic_DNA"/>
</dbReference>
<name>A0A4Q9H6D2_9SPHI</name>
<protein>
    <submittedName>
        <fullName evidence="5">TlpA family protein disulfide reductase</fullName>
    </submittedName>
</protein>
<comment type="subcellular location">
    <subcellularLocation>
        <location evidence="1">Cell envelope</location>
    </subcellularLocation>
</comment>
<evidence type="ECO:0000256" key="2">
    <source>
        <dbReference type="ARBA" id="ARBA00022748"/>
    </source>
</evidence>
<evidence type="ECO:0000259" key="4">
    <source>
        <dbReference type="PROSITE" id="PS51352"/>
    </source>
</evidence>
<dbReference type="Pfam" id="PF08534">
    <property type="entry name" value="Redoxin"/>
    <property type="match status" value="1"/>
</dbReference>
<dbReference type="InterPro" id="IPR013766">
    <property type="entry name" value="Thioredoxin_domain"/>
</dbReference>
<dbReference type="SUPFAM" id="SSF52833">
    <property type="entry name" value="Thioredoxin-like"/>
    <property type="match status" value="1"/>
</dbReference>
<dbReference type="Gene3D" id="3.40.30.10">
    <property type="entry name" value="Glutaredoxin"/>
    <property type="match status" value="1"/>
</dbReference>
<reference evidence="5 6" key="1">
    <citation type="submission" date="2019-02" db="EMBL/GenBank/DDBJ databases">
        <title>Pedobacter kyonggii whole genome sequence analysis.</title>
        <authorList>
            <person name="Dahal R.H."/>
        </authorList>
    </citation>
    <scope>NUCLEOTIDE SEQUENCE [LARGE SCALE GENOMIC DNA]</scope>
    <source>
        <strain evidence="5 6">K-4-11-1</strain>
    </source>
</reference>
<dbReference type="RefSeq" id="WP_131032555.1">
    <property type="nucleotide sequence ID" value="NZ_SIXF01000047.1"/>
</dbReference>
<keyword evidence="6" id="KW-1185">Reference proteome</keyword>
<evidence type="ECO:0000256" key="1">
    <source>
        <dbReference type="ARBA" id="ARBA00004196"/>
    </source>
</evidence>
<evidence type="ECO:0000256" key="3">
    <source>
        <dbReference type="ARBA" id="ARBA00023284"/>
    </source>
</evidence>
<proteinExistence type="predicted"/>
<dbReference type="Proteomes" id="UP000291819">
    <property type="component" value="Unassembled WGS sequence"/>
</dbReference>
<evidence type="ECO:0000313" key="6">
    <source>
        <dbReference type="Proteomes" id="UP000291819"/>
    </source>
</evidence>
<sequence>MKVSFLIMFMLLLAGTSYAQYTYILNIRSQELEGKKIKLYLLDNAGHQALKIDSSVCTNGMIRFKGALSQPVHFVELGFKNKGKSASLKFPLDSGEHSVRLEMGKGSNEQPSLSGLETSSMKIRTESEQLWHALYDKYPLGPHGRTIPKEIFLEDLKNQLQLVSNHPKDFFSVLLLYRISAGEVSLSHANAVLEAWAKLDTKLGESPLGLSIYKRQKNFIKGYLAAQVGKDIINFTVSDIDGNTFDSQSLSGQKYLIVLSATWCLPCQKQLPLLKALYDKYKASGLKVVYFNNDDDVVKWKEHIKKNELTWINVSERLKFSNSKIPKSFGIYAVPTCILVDAKGKITYNSDQEDTGLDKLEAAIKHTI</sequence>
<dbReference type="InterPro" id="IPR050553">
    <property type="entry name" value="Thioredoxin_ResA/DsbE_sf"/>
</dbReference>
<gene>
    <name evidence="5" type="ORF">EYS08_24610</name>
</gene>
<feature type="domain" description="Thioredoxin" evidence="4">
    <location>
        <begin position="226"/>
        <end position="368"/>
    </location>
</feature>
<dbReference type="InterPro" id="IPR013740">
    <property type="entry name" value="Redoxin"/>
</dbReference>
<dbReference type="GO" id="GO:0017004">
    <property type="term" value="P:cytochrome complex assembly"/>
    <property type="evidence" value="ECO:0007669"/>
    <property type="project" value="UniProtKB-KW"/>
</dbReference>
<dbReference type="OrthoDB" id="756377at2"/>
<dbReference type="PROSITE" id="PS00194">
    <property type="entry name" value="THIOREDOXIN_1"/>
    <property type="match status" value="1"/>
</dbReference>
<dbReference type="PANTHER" id="PTHR42852:SF13">
    <property type="entry name" value="PROTEIN DIPZ"/>
    <property type="match status" value="1"/>
</dbReference>
<dbReference type="GO" id="GO:0030313">
    <property type="term" value="C:cell envelope"/>
    <property type="evidence" value="ECO:0007669"/>
    <property type="project" value="UniProtKB-SubCell"/>
</dbReference>